<organism evidence="2 3">
    <name type="scientific">Favolaschia claudopus</name>
    <dbReference type="NCBI Taxonomy" id="2862362"/>
    <lineage>
        <taxon>Eukaryota</taxon>
        <taxon>Fungi</taxon>
        <taxon>Dikarya</taxon>
        <taxon>Basidiomycota</taxon>
        <taxon>Agaricomycotina</taxon>
        <taxon>Agaricomycetes</taxon>
        <taxon>Agaricomycetidae</taxon>
        <taxon>Agaricales</taxon>
        <taxon>Marasmiineae</taxon>
        <taxon>Mycenaceae</taxon>
        <taxon>Favolaschia</taxon>
    </lineage>
</organism>
<comment type="caution">
    <text evidence="2">The sequence shown here is derived from an EMBL/GenBank/DDBJ whole genome shotgun (WGS) entry which is preliminary data.</text>
</comment>
<dbReference type="AlphaFoldDB" id="A0AAW0CXS7"/>
<dbReference type="EMBL" id="JAWWNJ010000011">
    <property type="protein sequence ID" value="KAK7044858.1"/>
    <property type="molecule type" value="Genomic_DNA"/>
</dbReference>
<evidence type="ECO:0000313" key="2">
    <source>
        <dbReference type="EMBL" id="KAK7044858.1"/>
    </source>
</evidence>
<keyword evidence="3" id="KW-1185">Reference proteome</keyword>
<evidence type="ECO:0000256" key="1">
    <source>
        <dbReference type="SAM" id="MobiDB-lite"/>
    </source>
</evidence>
<protein>
    <submittedName>
        <fullName evidence="2">Uncharacterized protein</fullName>
    </submittedName>
</protein>
<reference evidence="2 3" key="1">
    <citation type="journal article" date="2024" name="J Genomics">
        <title>Draft genome sequencing and assembly of Favolaschia claudopus CIRM-BRFM 2984 isolated from oak limbs.</title>
        <authorList>
            <person name="Navarro D."/>
            <person name="Drula E."/>
            <person name="Chaduli D."/>
            <person name="Cazenave R."/>
            <person name="Ahrendt S."/>
            <person name="Wang J."/>
            <person name="Lipzen A."/>
            <person name="Daum C."/>
            <person name="Barry K."/>
            <person name="Grigoriev I.V."/>
            <person name="Favel A."/>
            <person name="Rosso M.N."/>
            <person name="Martin F."/>
        </authorList>
    </citation>
    <scope>NUCLEOTIDE SEQUENCE [LARGE SCALE GENOMIC DNA]</scope>
    <source>
        <strain evidence="2 3">CIRM-BRFM 2984</strain>
    </source>
</reference>
<feature type="region of interest" description="Disordered" evidence="1">
    <location>
        <begin position="70"/>
        <end position="93"/>
    </location>
</feature>
<proteinExistence type="predicted"/>
<name>A0AAW0CXS7_9AGAR</name>
<sequence length="273" mass="31293">MDITPISNPFVSDAPLATCNLCHRSPVTSRGYSSCQNCRDKRNASKRRATARKREQKMRVFQLATRVNVPPSHSVEPTKPLKRKTPDGENEGDALERIRKRFKKMEPFKKHESIFQIPSAIPTTESQYQKFISASDLHKAIKQSYPDNANPLRFHGTYAIITELDPDHKLKAREVARNLRHNTSLQFNLDDREAYRSDDGAYTIHYKCTCHQSVKRTSSDLTSYFMSKNKAALATPKTECLGRIEVRAEKDMSHRLGWPGQRIKVTITHPKKL</sequence>
<evidence type="ECO:0000313" key="3">
    <source>
        <dbReference type="Proteomes" id="UP001362999"/>
    </source>
</evidence>
<gene>
    <name evidence="2" type="ORF">R3P38DRAFT_3308647</name>
</gene>
<dbReference type="Proteomes" id="UP001362999">
    <property type="component" value="Unassembled WGS sequence"/>
</dbReference>
<accession>A0AAW0CXS7</accession>